<reference evidence="1 2" key="1">
    <citation type="submission" date="2006-04" db="EMBL/GenBank/DDBJ databases">
        <authorList>
            <person name="Nierman W.C."/>
        </authorList>
    </citation>
    <scope>NUCLEOTIDE SEQUENCE [LARGE SCALE GENOMIC DNA]</scope>
    <source>
        <strain evidence="1 2">DW4/3-1</strain>
    </source>
</reference>
<protein>
    <submittedName>
        <fullName evidence="1">Uncharacterized protein</fullName>
    </submittedName>
</protein>
<organism evidence="1 2">
    <name type="scientific">Stigmatella aurantiaca (strain DW4/3-1)</name>
    <dbReference type="NCBI Taxonomy" id="378806"/>
    <lineage>
        <taxon>Bacteria</taxon>
        <taxon>Pseudomonadati</taxon>
        <taxon>Myxococcota</taxon>
        <taxon>Myxococcia</taxon>
        <taxon>Myxococcales</taxon>
        <taxon>Cystobacterineae</taxon>
        <taxon>Archangiaceae</taxon>
        <taxon>Stigmatella</taxon>
    </lineage>
</organism>
<sequence>MTSVSIQSEAMGWTRGLFCASLLASGPVDRRTRELARMFQRGHLE</sequence>
<gene>
    <name evidence="1" type="ORF">STIAU_2573</name>
</gene>
<dbReference type="EMBL" id="AAMD01000102">
    <property type="protein sequence ID" value="EAU64798.1"/>
    <property type="molecule type" value="Genomic_DNA"/>
</dbReference>
<accession>Q08WG2</accession>
<dbReference type="AlphaFoldDB" id="Q08WG2"/>
<proteinExistence type="predicted"/>
<comment type="caution">
    <text evidence="1">The sequence shown here is derived from an EMBL/GenBank/DDBJ whole genome shotgun (WGS) entry which is preliminary data.</text>
</comment>
<evidence type="ECO:0000313" key="2">
    <source>
        <dbReference type="Proteomes" id="UP000032702"/>
    </source>
</evidence>
<name>Q08WG2_STIAD</name>
<dbReference type="Proteomes" id="UP000032702">
    <property type="component" value="Unassembled WGS sequence"/>
</dbReference>
<evidence type="ECO:0000313" key="1">
    <source>
        <dbReference type="EMBL" id="EAU64798.1"/>
    </source>
</evidence>